<dbReference type="PANTHER" id="PTHR12304:SF4">
    <property type="entry name" value="URIDINE NUCLEOSIDASE"/>
    <property type="match status" value="1"/>
</dbReference>
<comment type="caution">
    <text evidence="4">The sequence shown here is derived from an EMBL/GenBank/DDBJ whole genome shotgun (WGS) entry which is preliminary data.</text>
</comment>
<accession>A0A4R4XFB0</accession>
<keyword evidence="2" id="KW-0326">Glycosidase</keyword>
<sequence>MRLIVDSDGAIDDAAALLWLCGNPDIDIVAVTAVGGSVPAEQAAANLRVILEAAGADDVPVFVGSSPSGPAPRTRRPVTIHGHDGLADVRRPAARRPPETSRSATEALAEYCRDGIGVLALGPMTNLAAAVGSGAMQSAEARLTFMGGSAAAGGNARPSSEANIAHDPAAADTVLRSPWAEPPLMVGLDVTHAATFTEHEFAALMARQTPAAEFLADRLSFYQRNAGMLCAPGETPCHDLVAAMACADPTLLTSELLGVQVDVGGSSAWGATVVDMRPLARRVHKRPGGEEEGNAAGDGTPVRVALEADVDRFRSAVRTFFLNL</sequence>
<evidence type="ECO:0000313" key="5">
    <source>
        <dbReference type="Proteomes" id="UP000295172"/>
    </source>
</evidence>
<dbReference type="InterPro" id="IPR001910">
    <property type="entry name" value="Inosine/uridine_hydrolase_dom"/>
</dbReference>
<dbReference type="InterPro" id="IPR036452">
    <property type="entry name" value="Ribo_hydro-like"/>
</dbReference>
<reference evidence="4 5" key="1">
    <citation type="submission" date="2019-02" db="EMBL/GenBank/DDBJ databases">
        <title>Draft genome sequences of novel Actinobacteria.</title>
        <authorList>
            <person name="Sahin N."/>
            <person name="Ay H."/>
            <person name="Saygin H."/>
        </authorList>
    </citation>
    <scope>NUCLEOTIDE SEQUENCE [LARGE SCALE GENOMIC DNA]</scope>
    <source>
        <strain evidence="4 5">16K104</strain>
    </source>
</reference>
<dbReference type="Proteomes" id="UP000295172">
    <property type="component" value="Unassembled WGS sequence"/>
</dbReference>
<dbReference type="GO" id="GO:0005829">
    <property type="term" value="C:cytosol"/>
    <property type="evidence" value="ECO:0007669"/>
    <property type="project" value="TreeGrafter"/>
</dbReference>
<dbReference type="Pfam" id="PF01156">
    <property type="entry name" value="IU_nuc_hydro"/>
    <property type="match status" value="1"/>
</dbReference>
<protein>
    <submittedName>
        <fullName evidence="4">Nucleoside hydrolase</fullName>
    </submittedName>
</protein>
<dbReference type="Gene3D" id="3.90.245.10">
    <property type="entry name" value="Ribonucleoside hydrolase-like"/>
    <property type="match status" value="1"/>
</dbReference>
<organism evidence="4 5">
    <name type="scientific">Kribbella turkmenica</name>
    <dbReference type="NCBI Taxonomy" id="2530375"/>
    <lineage>
        <taxon>Bacteria</taxon>
        <taxon>Bacillati</taxon>
        <taxon>Actinomycetota</taxon>
        <taxon>Actinomycetes</taxon>
        <taxon>Propionibacteriales</taxon>
        <taxon>Kribbellaceae</taxon>
        <taxon>Kribbella</taxon>
    </lineage>
</organism>
<dbReference type="InterPro" id="IPR023186">
    <property type="entry name" value="IUNH"/>
</dbReference>
<dbReference type="AlphaFoldDB" id="A0A4R4XFB0"/>
<keyword evidence="5" id="KW-1185">Reference proteome</keyword>
<name>A0A4R4XFB0_9ACTN</name>
<dbReference type="SUPFAM" id="SSF53590">
    <property type="entry name" value="Nucleoside hydrolase"/>
    <property type="match status" value="1"/>
</dbReference>
<evidence type="ECO:0000256" key="2">
    <source>
        <dbReference type="ARBA" id="ARBA00023295"/>
    </source>
</evidence>
<proteinExistence type="predicted"/>
<dbReference type="OrthoDB" id="9797882at2"/>
<evidence type="ECO:0000313" key="4">
    <source>
        <dbReference type="EMBL" id="TDD29229.1"/>
    </source>
</evidence>
<dbReference type="GO" id="GO:0006152">
    <property type="term" value="P:purine nucleoside catabolic process"/>
    <property type="evidence" value="ECO:0007669"/>
    <property type="project" value="TreeGrafter"/>
</dbReference>
<dbReference type="PANTHER" id="PTHR12304">
    <property type="entry name" value="INOSINE-URIDINE PREFERRING NUCLEOSIDE HYDROLASE"/>
    <property type="match status" value="1"/>
</dbReference>
<dbReference type="RefSeq" id="WP_132316715.1">
    <property type="nucleotide sequence ID" value="NZ_SMKR01000013.1"/>
</dbReference>
<keyword evidence="1 4" id="KW-0378">Hydrolase</keyword>
<evidence type="ECO:0000256" key="1">
    <source>
        <dbReference type="ARBA" id="ARBA00022801"/>
    </source>
</evidence>
<evidence type="ECO:0000259" key="3">
    <source>
        <dbReference type="Pfam" id="PF01156"/>
    </source>
</evidence>
<dbReference type="EMBL" id="SMKR01000013">
    <property type="protein sequence ID" value="TDD29229.1"/>
    <property type="molecule type" value="Genomic_DNA"/>
</dbReference>
<dbReference type="GO" id="GO:0008477">
    <property type="term" value="F:purine nucleosidase activity"/>
    <property type="evidence" value="ECO:0007669"/>
    <property type="project" value="TreeGrafter"/>
</dbReference>
<feature type="domain" description="Inosine/uridine-preferring nucleoside hydrolase" evidence="3">
    <location>
        <begin position="3"/>
        <end position="314"/>
    </location>
</feature>
<gene>
    <name evidence="4" type="ORF">E1218_05015</name>
</gene>